<name>A0AAV6HF54_9TELE</name>
<dbReference type="GO" id="GO:0061630">
    <property type="term" value="F:ubiquitin protein ligase activity"/>
    <property type="evidence" value="ECO:0007669"/>
    <property type="project" value="TreeGrafter"/>
</dbReference>
<gene>
    <name evidence="4" type="ORF">AALO_G00027410</name>
</gene>
<dbReference type="GO" id="GO:0006516">
    <property type="term" value="P:glycoprotein catabolic process"/>
    <property type="evidence" value="ECO:0007669"/>
    <property type="project" value="TreeGrafter"/>
</dbReference>
<dbReference type="Gene3D" id="2.60.120.260">
    <property type="entry name" value="Galactose-binding domain-like"/>
    <property type="match status" value="1"/>
</dbReference>
<dbReference type="SMART" id="SM01198">
    <property type="entry name" value="FBA"/>
    <property type="match status" value="1"/>
</dbReference>
<feature type="chain" id="PRO_5043462120" description="FBA domain-containing protein" evidence="2">
    <location>
        <begin position="20"/>
        <end position="252"/>
    </location>
</feature>
<organism evidence="4 5">
    <name type="scientific">Alosa alosa</name>
    <name type="common">allis shad</name>
    <dbReference type="NCBI Taxonomy" id="278164"/>
    <lineage>
        <taxon>Eukaryota</taxon>
        <taxon>Metazoa</taxon>
        <taxon>Chordata</taxon>
        <taxon>Craniata</taxon>
        <taxon>Vertebrata</taxon>
        <taxon>Euteleostomi</taxon>
        <taxon>Actinopterygii</taxon>
        <taxon>Neopterygii</taxon>
        <taxon>Teleostei</taxon>
        <taxon>Clupei</taxon>
        <taxon>Clupeiformes</taxon>
        <taxon>Clupeoidei</taxon>
        <taxon>Clupeidae</taxon>
        <taxon>Alosa</taxon>
    </lineage>
</organism>
<dbReference type="SUPFAM" id="SSF49785">
    <property type="entry name" value="Galactose-binding domain-like"/>
    <property type="match status" value="1"/>
</dbReference>
<accession>A0AAV6HF54</accession>
<dbReference type="AlphaFoldDB" id="A0AAV6HF54"/>
<dbReference type="InterPro" id="IPR007397">
    <property type="entry name" value="F-box-assoc_dom"/>
</dbReference>
<keyword evidence="5" id="KW-1185">Reference proteome</keyword>
<proteinExistence type="predicted"/>
<feature type="signal peptide" evidence="2">
    <location>
        <begin position="1"/>
        <end position="19"/>
    </location>
</feature>
<dbReference type="EMBL" id="JADWDJ010000002">
    <property type="protein sequence ID" value="KAG5284502.1"/>
    <property type="molecule type" value="Genomic_DNA"/>
</dbReference>
<evidence type="ECO:0000313" key="4">
    <source>
        <dbReference type="EMBL" id="KAG5284502.1"/>
    </source>
</evidence>
<dbReference type="Pfam" id="PF04300">
    <property type="entry name" value="FBA"/>
    <property type="match status" value="1"/>
</dbReference>
<dbReference type="PANTHER" id="PTHR12125:SF1">
    <property type="entry name" value="F-BOX ONLY PROTEIN 50"/>
    <property type="match status" value="1"/>
</dbReference>
<comment type="caution">
    <text evidence="4">The sequence shown here is derived from an EMBL/GenBank/DDBJ whole genome shotgun (WGS) entry which is preliminary data.</text>
</comment>
<evidence type="ECO:0000313" key="5">
    <source>
        <dbReference type="Proteomes" id="UP000823561"/>
    </source>
</evidence>
<feature type="domain" description="FBA" evidence="3">
    <location>
        <begin position="47"/>
        <end position="248"/>
    </location>
</feature>
<dbReference type="FunFam" id="2.60.120.260:FF:000012">
    <property type="entry name" value="F-box only protein 2"/>
    <property type="match status" value="1"/>
</dbReference>
<dbReference type="Proteomes" id="UP000823561">
    <property type="component" value="Chromosome 2"/>
</dbReference>
<evidence type="ECO:0000256" key="2">
    <source>
        <dbReference type="SAM" id="SignalP"/>
    </source>
</evidence>
<dbReference type="PROSITE" id="PS51114">
    <property type="entry name" value="FBA"/>
    <property type="match status" value="1"/>
</dbReference>
<dbReference type="GO" id="GO:0036503">
    <property type="term" value="P:ERAD pathway"/>
    <property type="evidence" value="ECO:0007669"/>
    <property type="project" value="TreeGrafter"/>
</dbReference>
<protein>
    <recommendedName>
        <fullName evidence="3">FBA domain-containing protein</fullName>
    </recommendedName>
</protein>
<evidence type="ECO:0000259" key="3">
    <source>
        <dbReference type="PROSITE" id="PS51114"/>
    </source>
</evidence>
<evidence type="ECO:0000256" key="1">
    <source>
        <dbReference type="SAM" id="MobiDB-lite"/>
    </source>
</evidence>
<dbReference type="InterPro" id="IPR039752">
    <property type="entry name" value="F-box_only"/>
</dbReference>
<feature type="region of interest" description="Disordered" evidence="1">
    <location>
        <begin position="59"/>
        <end position="101"/>
    </location>
</feature>
<keyword evidence="2" id="KW-0732">Signal</keyword>
<dbReference type="PANTHER" id="PTHR12125">
    <property type="entry name" value="F-BOX ONLY PROTEIN 6-LIKE PROTEIN"/>
    <property type="match status" value="1"/>
</dbReference>
<dbReference type="GO" id="GO:0005737">
    <property type="term" value="C:cytoplasm"/>
    <property type="evidence" value="ECO:0007669"/>
    <property type="project" value="TreeGrafter"/>
</dbReference>
<reference evidence="4" key="1">
    <citation type="submission" date="2020-10" db="EMBL/GenBank/DDBJ databases">
        <title>Chromosome-scale genome assembly of the Allis shad, Alosa alosa.</title>
        <authorList>
            <person name="Margot Z."/>
            <person name="Christophe K."/>
            <person name="Cabau C."/>
            <person name="Louis A."/>
            <person name="Berthelot C."/>
            <person name="Parey E."/>
            <person name="Roest Crollius H."/>
            <person name="Montfort J."/>
            <person name="Robinson-Rechavi M."/>
            <person name="Bucao C."/>
            <person name="Bouchez O."/>
            <person name="Gislard M."/>
            <person name="Lluch J."/>
            <person name="Milhes M."/>
            <person name="Lampietro C."/>
            <person name="Lopez Roques C."/>
            <person name="Donnadieu C."/>
            <person name="Braasch I."/>
            <person name="Desvignes T."/>
            <person name="Postlethwait J."/>
            <person name="Bobe J."/>
            <person name="Guiguen Y."/>
        </authorList>
    </citation>
    <scope>NUCLEOTIDE SEQUENCE</scope>
    <source>
        <strain evidence="4">M-15738</strain>
        <tissue evidence="4">Blood</tissue>
    </source>
</reference>
<sequence length="252" mass="28484">MMIPFLVSLTGITVGGTMADWKEKCENEYHLKSNGISMPDSVDWKLVYEKKPLGRNLLKNPAPHGVTHHEPPPEPELSEVPPDYSNAPPPAEPKGDYSGWTKSRGEMFSEDANIPPGAVVCYLPQFSWLTMEQRVDLLAEGLWPELLDDFQPAIAIDDWYEESQIHESIYQLQVRLLGSDGQTVIKEFTSNPREDLENYSHNWKQVSHVFSGYGPGVRYVHFLHRLKNSFMVEFHSTLVTGSSVIVKPSKSS</sequence>
<dbReference type="GO" id="GO:0019005">
    <property type="term" value="C:SCF ubiquitin ligase complex"/>
    <property type="evidence" value="ECO:0007669"/>
    <property type="project" value="TreeGrafter"/>
</dbReference>
<dbReference type="InterPro" id="IPR008979">
    <property type="entry name" value="Galactose-bd-like_sf"/>
</dbReference>
<dbReference type="GO" id="GO:0031146">
    <property type="term" value="P:SCF-dependent proteasomal ubiquitin-dependent protein catabolic process"/>
    <property type="evidence" value="ECO:0007669"/>
    <property type="project" value="TreeGrafter"/>
</dbReference>